<dbReference type="EMBL" id="QMIF01000008">
    <property type="protein sequence ID" value="TVM33107.1"/>
    <property type="molecule type" value="Genomic_DNA"/>
</dbReference>
<dbReference type="SUPFAM" id="SSF88713">
    <property type="entry name" value="Glycoside hydrolase/deacetylase"/>
    <property type="match status" value="1"/>
</dbReference>
<sequence>MKLVISIDVEEEGLFSGKYSRTPPGVRNVSHLDALNFVYDEFGFPLTLLTSYQVAQDDAASNMLMRLRDERGAEIGAHLHPWNTPPIEDLGPEPVRSDDMPMELLRGKMATLFEALEQRFGKPATSFRMGRWDFGKQIETLLPEFGVLVDASHAPLRYVRRGPDRFLTPSYDPYLLPAVGDLPRVTEAPLTMLPVFAPSARFTHALAKLMPTGIKESILANYSAIAAAGIQPVWYPSPSMRWAARLHRMRGGNVLIMFLHSSELMPGHSPNFTNQEAVERLIEKIRHFLSWLTQSGPIQGVTLSELHKRAD</sequence>
<evidence type="ECO:0000313" key="2">
    <source>
        <dbReference type="Proteomes" id="UP000434052"/>
    </source>
</evidence>
<dbReference type="GO" id="GO:0005975">
    <property type="term" value="P:carbohydrate metabolic process"/>
    <property type="evidence" value="ECO:0007669"/>
    <property type="project" value="InterPro"/>
</dbReference>
<dbReference type="Proteomes" id="UP000434052">
    <property type="component" value="Unassembled WGS sequence"/>
</dbReference>
<gene>
    <name evidence="1" type="ORF">DQK91_13175</name>
</gene>
<dbReference type="Gene3D" id="3.20.20.370">
    <property type="entry name" value="Glycoside hydrolase/deacetylase"/>
    <property type="match status" value="1"/>
</dbReference>
<organism evidence="1 2">
    <name type="scientific">Oceanidesulfovibrio marinus</name>
    <dbReference type="NCBI Taxonomy" id="370038"/>
    <lineage>
        <taxon>Bacteria</taxon>
        <taxon>Pseudomonadati</taxon>
        <taxon>Thermodesulfobacteriota</taxon>
        <taxon>Desulfovibrionia</taxon>
        <taxon>Desulfovibrionales</taxon>
        <taxon>Desulfovibrionaceae</taxon>
        <taxon>Oceanidesulfovibrio</taxon>
    </lineage>
</organism>
<evidence type="ECO:0000313" key="1">
    <source>
        <dbReference type="EMBL" id="TVM33107.1"/>
    </source>
</evidence>
<proteinExistence type="predicted"/>
<dbReference type="OrthoDB" id="9771584at2"/>
<dbReference type="AlphaFoldDB" id="A0A6P1ZHP9"/>
<reference evidence="1 2" key="1">
    <citation type="submission" date="2018-06" db="EMBL/GenBank/DDBJ databases">
        <title>Complete genome of Desulfovibrio marinus P48SEP.</title>
        <authorList>
            <person name="Crispim J.S."/>
            <person name="Vidigal P.M.P."/>
            <person name="Silva L.C.F."/>
            <person name="Araujo L.C."/>
            <person name="Laguardia C.N."/>
            <person name="Dias R.S."/>
            <person name="Sousa M.P."/>
            <person name="Paula S.O."/>
            <person name="Silva C."/>
        </authorList>
    </citation>
    <scope>NUCLEOTIDE SEQUENCE [LARGE SCALE GENOMIC DNA]</scope>
    <source>
        <strain evidence="1 2">P48SEP</strain>
    </source>
</reference>
<dbReference type="InterPro" id="IPR011330">
    <property type="entry name" value="Glyco_hydro/deAcase_b/a-brl"/>
</dbReference>
<comment type="caution">
    <text evidence="1">The sequence shown here is derived from an EMBL/GenBank/DDBJ whole genome shotgun (WGS) entry which is preliminary data.</text>
</comment>
<name>A0A6P1ZHP9_9BACT</name>
<accession>A0A6P1ZHP9</accession>
<dbReference type="RefSeq" id="WP_144305835.1">
    <property type="nucleotide sequence ID" value="NZ_QMIF01000008.1"/>
</dbReference>
<protein>
    <submittedName>
        <fullName evidence="1">Uncharacterized protein</fullName>
    </submittedName>
</protein>